<accession>A0A1Y2LMJ6</accession>
<keyword evidence="3" id="KW-1185">Reference proteome</keyword>
<dbReference type="PANTHER" id="PTHR36986:SF1">
    <property type="entry name" value="UPF0643 PROTEIN PB2B2.08"/>
    <property type="match status" value="1"/>
</dbReference>
<organism evidence="2 3">
    <name type="scientific">Epicoccum nigrum</name>
    <name type="common">Soil fungus</name>
    <name type="synonym">Epicoccum purpurascens</name>
    <dbReference type="NCBI Taxonomy" id="105696"/>
    <lineage>
        <taxon>Eukaryota</taxon>
        <taxon>Fungi</taxon>
        <taxon>Dikarya</taxon>
        <taxon>Ascomycota</taxon>
        <taxon>Pezizomycotina</taxon>
        <taxon>Dothideomycetes</taxon>
        <taxon>Pleosporomycetidae</taxon>
        <taxon>Pleosporales</taxon>
        <taxon>Pleosporineae</taxon>
        <taxon>Didymellaceae</taxon>
        <taxon>Epicoccum</taxon>
    </lineage>
</organism>
<sequence>MSPSAKIHSPEQDRSCTTDTTALKAAISSQVHSPPQPRQATLVLHPSFVTQDFDLLRFSAAAQNQLPSLDSQSTTPRSTSDSDSSSSPSPAYSTHLISSPYNTPGHYLDLAPLPTPSRLFALALTALKPTRPDYATAPYALSLDFAAVLSLLSTLCAASRFTWPTTSFYLVTFHSQLRHGVDQDWLYKLDCESHREACESGGLLKYWFGKADLADGGARRNLATCFWDSRESARRGGAGEWHAKARRAGRELYASIVFETRRFTVLEGVSGWEIGEWVEEGPR</sequence>
<proteinExistence type="predicted"/>
<feature type="compositionally biased region" description="Low complexity" evidence="1">
    <location>
        <begin position="70"/>
        <end position="90"/>
    </location>
</feature>
<dbReference type="STRING" id="105696.A0A1Y2LMJ6"/>
<protein>
    <submittedName>
        <fullName evidence="2">Uncharacterized protein</fullName>
    </submittedName>
</protein>
<name>A0A1Y2LMJ6_EPING</name>
<reference evidence="2 3" key="1">
    <citation type="journal article" date="2017" name="Genome Announc.">
        <title>Genome sequence of the saprophytic ascomycete Epicoccum nigrum ICMP 19927 strain isolated from New Zealand.</title>
        <authorList>
            <person name="Fokin M."/>
            <person name="Fleetwood D."/>
            <person name="Weir B.S."/>
            <person name="Villas-Boas S.G."/>
        </authorList>
    </citation>
    <scope>NUCLEOTIDE SEQUENCE [LARGE SCALE GENOMIC DNA]</scope>
    <source>
        <strain evidence="2 3">ICMP 19927</strain>
    </source>
</reference>
<feature type="region of interest" description="Disordered" evidence="1">
    <location>
        <begin position="66"/>
        <end position="95"/>
    </location>
</feature>
<dbReference type="InParanoid" id="A0A1Y2LMJ6"/>
<dbReference type="EMBL" id="KZ107856">
    <property type="protein sequence ID" value="OSS44839.1"/>
    <property type="molecule type" value="Genomic_DNA"/>
</dbReference>
<dbReference type="OMA" id="VWRSRED"/>
<evidence type="ECO:0000256" key="1">
    <source>
        <dbReference type="SAM" id="MobiDB-lite"/>
    </source>
</evidence>
<dbReference type="Proteomes" id="UP000193240">
    <property type="component" value="Unassembled WGS sequence"/>
</dbReference>
<evidence type="ECO:0000313" key="2">
    <source>
        <dbReference type="EMBL" id="OSS44839.1"/>
    </source>
</evidence>
<dbReference type="AlphaFoldDB" id="A0A1Y2LMJ6"/>
<dbReference type="PANTHER" id="PTHR36986">
    <property type="entry name" value="UPF0643 PROTEIN PB2B2.08"/>
    <property type="match status" value="1"/>
</dbReference>
<evidence type="ECO:0000313" key="3">
    <source>
        <dbReference type="Proteomes" id="UP000193240"/>
    </source>
</evidence>
<gene>
    <name evidence="2" type="ORF">B5807_10745</name>
</gene>